<gene>
    <name evidence="4" type="primary">lytR_2</name>
    <name evidence="4" type="ORF">NCTC11048_00948</name>
</gene>
<dbReference type="InterPro" id="IPR004474">
    <property type="entry name" value="LytR_CpsA_psr"/>
</dbReference>
<sequence length="320" mass="35287">MTLLEYKRTQKRKNPILRFLLWFIGILFILALIAVAYLAFKIFAVGGAIHNPLDRNHSELRSGKVDLSKGEPFSIALFGIDSDAQRESAGGGERSDTIMILSVNPEKKTTEMISIPRDTQAEIVGRDTTEKINHAYAYGGPDMAVKSIEKLMGVPIDHYATVNMDGLKDTIDTVGGIDVTSNATFNAGGHQFTQGQKTHLDGDTAMAFIRSRKEEGAGGDFGRQERQQLVLQGLADKLTGISSITNFNALMNQLSDNVKTDLTIGEMNQIRSNYSDANDHVQRHQLDGSGGIQSDGIYYFIPDESQKQSLVQQYKQNLNL</sequence>
<name>A0A380G668_STAIN</name>
<dbReference type="PANTHER" id="PTHR33392">
    <property type="entry name" value="POLYISOPRENYL-TEICHOIC ACID--PEPTIDOGLYCAN TEICHOIC ACID TRANSFERASE TAGU"/>
    <property type="match status" value="1"/>
</dbReference>
<keyword evidence="2" id="KW-1133">Transmembrane helix</keyword>
<dbReference type="InterPro" id="IPR050922">
    <property type="entry name" value="LytR/CpsA/Psr_CW_biosynth"/>
</dbReference>
<evidence type="ECO:0000313" key="5">
    <source>
        <dbReference type="Proteomes" id="UP000255549"/>
    </source>
</evidence>
<feature type="transmembrane region" description="Helical" evidence="2">
    <location>
        <begin position="20"/>
        <end position="40"/>
    </location>
</feature>
<dbReference type="AlphaFoldDB" id="A0A380G668"/>
<protein>
    <submittedName>
        <fullName evidence="4">Transcriptional regulator</fullName>
    </submittedName>
</protein>
<keyword evidence="2" id="KW-0472">Membrane</keyword>
<dbReference type="Proteomes" id="UP000255549">
    <property type="component" value="Unassembled WGS sequence"/>
</dbReference>
<reference evidence="4 5" key="1">
    <citation type="submission" date="2018-06" db="EMBL/GenBank/DDBJ databases">
        <authorList>
            <consortium name="Pathogen Informatics"/>
            <person name="Doyle S."/>
        </authorList>
    </citation>
    <scope>NUCLEOTIDE SEQUENCE [LARGE SCALE GENOMIC DNA]</scope>
    <source>
        <strain evidence="5">NCTC 11048</strain>
    </source>
</reference>
<evidence type="ECO:0000313" key="4">
    <source>
        <dbReference type="EMBL" id="SUM45956.1"/>
    </source>
</evidence>
<evidence type="ECO:0000256" key="1">
    <source>
        <dbReference type="ARBA" id="ARBA00006068"/>
    </source>
</evidence>
<proteinExistence type="inferred from homology"/>
<evidence type="ECO:0000259" key="3">
    <source>
        <dbReference type="Pfam" id="PF03816"/>
    </source>
</evidence>
<accession>A0A380G668</accession>
<dbReference type="EMBL" id="UHDP01000003">
    <property type="protein sequence ID" value="SUM45956.1"/>
    <property type="molecule type" value="Genomic_DNA"/>
</dbReference>
<dbReference type="PANTHER" id="PTHR33392:SF6">
    <property type="entry name" value="POLYISOPRENYL-TEICHOIC ACID--PEPTIDOGLYCAN TEICHOIC ACID TRANSFERASE TAGU"/>
    <property type="match status" value="1"/>
</dbReference>
<dbReference type="Gene3D" id="3.40.630.190">
    <property type="entry name" value="LCP protein"/>
    <property type="match status" value="1"/>
</dbReference>
<keyword evidence="5" id="KW-1185">Reference proteome</keyword>
<organism evidence="4 5">
    <name type="scientific">Staphylococcus intermedius NCTC 11048</name>
    <dbReference type="NCBI Taxonomy" id="1141106"/>
    <lineage>
        <taxon>Bacteria</taxon>
        <taxon>Bacillati</taxon>
        <taxon>Bacillota</taxon>
        <taxon>Bacilli</taxon>
        <taxon>Bacillales</taxon>
        <taxon>Staphylococcaceae</taxon>
        <taxon>Staphylococcus</taxon>
        <taxon>Staphylococcus intermedius group</taxon>
    </lineage>
</organism>
<dbReference type="STRING" id="1141106.GCA_000308095_00141"/>
<dbReference type="Pfam" id="PF03816">
    <property type="entry name" value="LytR_cpsA_psr"/>
    <property type="match status" value="1"/>
</dbReference>
<keyword evidence="2" id="KW-0812">Transmembrane</keyword>
<evidence type="ECO:0000256" key="2">
    <source>
        <dbReference type="SAM" id="Phobius"/>
    </source>
</evidence>
<dbReference type="NCBIfam" id="TIGR00350">
    <property type="entry name" value="lytR_cpsA_psr"/>
    <property type="match status" value="1"/>
</dbReference>
<feature type="domain" description="Cell envelope-related transcriptional attenuator" evidence="3">
    <location>
        <begin position="94"/>
        <end position="238"/>
    </location>
</feature>
<comment type="similarity">
    <text evidence="1">Belongs to the LytR/CpsA/Psr (LCP) family.</text>
</comment>